<dbReference type="EMBL" id="VHIR01000005">
    <property type="protein sequence ID" value="TQE43846.1"/>
    <property type="molecule type" value="Genomic_DNA"/>
</dbReference>
<comment type="caution">
    <text evidence="1">The sequence shown here is derived from an EMBL/GenBank/DDBJ whole genome shotgun (WGS) entry which is preliminary data.</text>
</comment>
<keyword evidence="2" id="KW-1185">Reference proteome</keyword>
<organism evidence="1 2">
    <name type="scientific">Corynebacterium phoceense</name>
    <dbReference type="NCBI Taxonomy" id="1686286"/>
    <lineage>
        <taxon>Bacteria</taxon>
        <taxon>Bacillati</taxon>
        <taxon>Actinomycetota</taxon>
        <taxon>Actinomycetes</taxon>
        <taxon>Mycobacteriales</taxon>
        <taxon>Corynebacteriaceae</taxon>
        <taxon>Corynebacterium</taxon>
    </lineage>
</organism>
<gene>
    <name evidence="1" type="ORF">EJK80_04730</name>
</gene>
<name>A0A540R7X8_9CORY</name>
<dbReference type="Proteomes" id="UP000318080">
    <property type="component" value="Unassembled WGS sequence"/>
</dbReference>
<evidence type="ECO:0000313" key="1">
    <source>
        <dbReference type="EMBL" id="TQE43846.1"/>
    </source>
</evidence>
<dbReference type="GeneID" id="79852076"/>
<proteinExistence type="predicted"/>
<dbReference type="STRING" id="1686286.GCA_900092335_00758"/>
<evidence type="ECO:0000313" key="2">
    <source>
        <dbReference type="Proteomes" id="UP000318080"/>
    </source>
</evidence>
<accession>A0A540R7X8</accession>
<sequence>MSPEQILLIAREFCARYGTTVTDFAALVAGASASAAKVEGIPVHADARQAAAALRRVLIAVPALGAYNKEFADYCAQVFLRVAATR</sequence>
<protein>
    <submittedName>
        <fullName evidence="1">Cell filamentation protein Fic</fullName>
    </submittedName>
</protein>
<dbReference type="AlphaFoldDB" id="A0A540R7X8"/>
<dbReference type="RefSeq" id="WP_066492754.1">
    <property type="nucleotide sequence ID" value="NZ_JADPQA010000007.1"/>
</dbReference>
<reference evidence="1 2" key="1">
    <citation type="submission" date="2019-06" db="EMBL/GenBank/DDBJ databases">
        <title>Draft genome of C. phoceense Strain 272.</title>
        <authorList>
            <person name="Pacheco L.G.C."/>
            <person name="Barberis C.M."/>
            <person name="Almuzara M.N."/>
            <person name="Traglia G.M."/>
            <person name="Santos C.S."/>
            <person name="Rocha D.J.P.G."/>
            <person name="Aguiar E.R.G.R."/>
            <person name="Vay C.A."/>
        </authorList>
    </citation>
    <scope>NUCLEOTIDE SEQUENCE [LARGE SCALE GENOMIC DNA]</scope>
    <source>
        <strain evidence="1 2">272</strain>
    </source>
</reference>